<feature type="transmembrane region" description="Helical" evidence="9">
    <location>
        <begin position="62"/>
        <end position="84"/>
    </location>
</feature>
<feature type="transmembrane region" description="Helical" evidence="9">
    <location>
        <begin position="96"/>
        <end position="115"/>
    </location>
</feature>
<feature type="transmembrane region" description="Helical" evidence="9">
    <location>
        <begin position="136"/>
        <end position="164"/>
    </location>
</feature>
<comment type="subcellular location">
    <subcellularLocation>
        <location evidence="1">Cell inner membrane</location>
        <topology evidence="1">Multi-pass membrane protein</topology>
    </subcellularLocation>
    <subcellularLocation>
        <location evidence="9">Cell membrane</location>
        <topology evidence="9">Multi-pass membrane protein</topology>
    </subcellularLocation>
</comment>
<keyword evidence="6 9" id="KW-0812">Transmembrane</keyword>
<keyword evidence="12" id="KW-1185">Reference proteome</keyword>
<feature type="transmembrane region" description="Helical" evidence="9">
    <location>
        <begin position="208"/>
        <end position="226"/>
    </location>
</feature>
<evidence type="ECO:0000256" key="4">
    <source>
        <dbReference type="ARBA" id="ARBA00022475"/>
    </source>
</evidence>
<dbReference type="PANTHER" id="PTHR30413">
    <property type="entry name" value="INNER MEMBRANE TRANSPORT PERMEASE"/>
    <property type="match status" value="1"/>
</dbReference>
<evidence type="ECO:0000256" key="6">
    <source>
        <dbReference type="ARBA" id="ARBA00022692"/>
    </source>
</evidence>
<evidence type="ECO:0000256" key="5">
    <source>
        <dbReference type="ARBA" id="ARBA00022519"/>
    </source>
</evidence>
<keyword evidence="4 9" id="KW-1003">Cell membrane</keyword>
<keyword evidence="8 9" id="KW-0472">Membrane</keyword>
<dbReference type="GO" id="GO:0140359">
    <property type="term" value="F:ABC-type transporter activity"/>
    <property type="evidence" value="ECO:0007669"/>
    <property type="project" value="InterPro"/>
</dbReference>
<dbReference type="PANTHER" id="PTHR30413:SF8">
    <property type="entry name" value="TRANSPORT PERMEASE PROTEIN"/>
    <property type="match status" value="1"/>
</dbReference>
<evidence type="ECO:0000259" key="10">
    <source>
        <dbReference type="PROSITE" id="PS51012"/>
    </source>
</evidence>
<protein>
    <recommendedName>
        <fullName evidence="9">Transport permease protein</fullName>
    </recommendedName>
</protein>
<evidence type="ECO:0000256" key="9">
    <source>
        <dbReference type="RuleBase" id="RU361157"/>
    </source>
</evidence>
<feature type="transmembrane region" description="Helical" evidence="9">
    <location>
        <begin position="263"/>
        <end position="285"/>
    </location>
</feature>
<dbReference type="AlphaFoldDB" id="A0A1X6X0N8"/>
<evidence type="ECO:0000256" key="3">
    <source>
        <dbReference type="ARBA" id="ARBA00022448"/>
    </source>
</evidence>
<dbReference type="Pfam" id="PF01061">
    <property type="entry name" value="ABC2_membrane"/>
    <property type="match status" value="1"/>
</dbReference>
<dbReference type="InterPro" id="IPR047817">
    <property type="entry name" value="ABC2_TM_bact-type"/>
</dbReference>
<evidence type="ECO:0000313" key="11">
    <source>
        <dbReference type="EMBL" id="SLM91987.1"/>
    </source>
</evidence>
<accession>A0A1X6X0N8</accession>
<keyword evidence="7 9" id="KW-1133">Transmembrane helix</keyword>
<name>A0A1X6X0N8_9MICO</name>
<dbReference type="PROSITE" id="PS51012">
    <property type="entry name" value="ABC_TM2"/>
    <property type="match status" value="1"/>
</dbReference>
<dbReference type="GO" id="GO:0015920">
    <property type="term" value="P:lipopolysaccharide transport"/>
    <property type="evidence" value="ECO:0007669"/>
    <property type="project" value="TreeGrafter"/>
</dbReference>
<evidence type="ECO:0000256" key="8">
    <source>
        <dbReference type="ARBA" id="ARBA00023136"/>
    </source>
</evidence>
<feature type="domain" description="ABC transmembrane type-2" evidence="10">
    <location>
        <begin position="63"/>
        <end position="287"/>
    </location>
</feature>
<proteinExistence type="inferred from homology"/>
<reference evidence="12" key="1">
    <citation type="submission" date="2017-02" db="EMBL/GenBank/DDBJ databases">
        <authorList>
            <person name="Dridi B."/>
        </authorList>
    </citation>
    <scope>NUCLEOTIDE SEQUENCE [LARGE SCALE GENOMIC DNA]</scope>
    <source>
        <strain evidence="12">B Co 03.10</strain>
    </source>
</reference>
<dbReference type="InterPro" id="IPR013525">
    <property type="entry name" value="ABC2_TM"/>
</dbReference>
<dbReference type="EMBL" id="FWFF01000003">
    <property type="protein sequence ID" value="SLM91987.1"/>
    <property type="molecule type" value="Genomic_DNA"/>
</dbReference>
<keyword evidence="5" id="KW-0997">Cell inner membrane</keyword>
<feature type="transmembrane region" description="Helical" evidence="9">
    <location>
        <begin position="170"/>
        <end position="196"/>
    </location>
</feature>
<dbReference type="GO" id="GO:0005886">
    <property type="term" value="C:plasma membrane"/>
    <property type="evidence" value="ECO:0007669"/>
    <property type="project" value="UniProtKB-SubCell"/>
</dbReference>
<evidence type="ECO:0000256" key="1">
    <source>
        <dbReference type="ARBA" id="ARBA00004429"/>
    </source>
</evidence>
<evidence type="ECO:0000256" key="7">
    <source>
        <dbReference type="ARBA" id="ARBA00022989"/>
    </source>
</evidence>
<evidence type="ECO:0000313" key="12">
    <source>
        <dbReference type="Proteomes" id="UP000196581"/>
    </source>
</evidence>
<dbReference type="Proteomes" id="UP000196581">
    <property type="component" value="Unassembled WGS sequence"/>
</dbReference>
<organism evidence="11 12">
    <name type="scientific">Brevibacterium yomogidense</name>
    <dbReference type="NCBI Taxonomy" id="946573"/>
    <lineage>
        <taxon>Bacteria</taxon>
        <taxon>Bacillati</taxon>
        <taxon>Actinomycetota</taxon>
        <taxon>Actinomycetes</taxon>
        <taxon>Micrococcales</taxon>
        <taxon>Brevibacteriaceae</taxon>
        <taxon>Brevibacterium</taxon>
    </lineage>
</organism>
<evidence type="ECO:0000256" key="2">
    <source>
        <dbReference type="ARBA" id="ARBA00007783"/>
    </source>
</evidence>
<keyword evidence="3 9" id="KW-0813">Transport</keyword>
<dbReference type="RefSeq" id="WP_087004460.1">
    <property type="nucleotide sequence ID" value="NZ_FWFF01000003.1"/>
</dbReference>
<comment type="similarity">
    <text evidence="2 9">Belongs to the ABC-2 integral membrane protein family.</text>
</comment>
<gene>
    <name evidence="11" type="ORF">FM105_02860</name>
</gene>
<sequence length="295" mass="33255">MSTTSTSTSTDSKGPVAVASWSLGQVGRRPPLDTYLRQLWRRRYFIREEARSKVAGTANRNLLGYGWLVLNPLLMGLGFYVIFGLILNTSRGIDNFVGYLMIGVFFFQLSMRCVTGGTQAIRSGQAMIRAFAFPRAALPITVVVREVMNFMPTFLVLAVVLSVLPPAENLTWRVVLVIPAFLCQTLFVLGCAFFLARLGHILPDISNVVSVFARFWLYASGVFFSIDRFVDQPAVQAVMKVNPMFSYLQIYRNSILYGLDSPVWMWMLAIGWAFVFVIFGFLFFYRGEESYGKAQ</sequence>